<dbReference type="Pfam" id="PF12833">
    <property type="entry name" value="HTH_18"/>
    <property type="match status" value="1"/>
</dbReference>
<evidence type="ECO:0000256" key="2">
    <source>
        <dbReference type="ARBA" id="ARBA00023125"/>
    </source>
</evidence>
<evidence type="ECO:0000259" key="4">
    <source>
        <dbReference type="PROSITE" id="PS01124"/>
    </source>
</evidence>
<evidence type="ECO:0000256" key="1">
    <source>
        <dbReference type="ARBA" id="ARBA00023015"/>
    </source>
</evidence>
<gene>
    <name evidence="5" type="ORF">GWR21_12440</name>
</gene>
<dbReference type="PROSITE" id="PS01124">
    <property type="entry name" value="HTH_ARAC_FAMILY_2"/>
    <property type="match status" value="1"/>
</dbReference>
<dbReference type="KEGG" id="chih:GWR21_12440"/>
<evidence type="ECO:0000313" key="6">
    <source>
        <dbReference type="Proteomes" id="UP000476411"/>
    </source>
</evidence>
<name>A0A6B9ZNW1_9BACT</name>
<evidence type="ECO:0000256" key="3">
    <source>
        <dbReference type="ARBA" id="ARBA00023163"/>
    </source>
</evidence>
<dbReference type="SMART" id="SM00342">
    <property type="entry name" value="HTH_ARAC"/>
    <property type="match status" value="1"/>
</dbReference>
<protein>
    <submittedName>
        <fullName evidence="5">AraC family transcriptional regulator</fullName>
    </submittedName>
</protein>
<proteinExistence type="predicted"/>
<dbReference type="PANTHER" id="PTHR43280">
    <property type="entry name" value="ARAC-FAMILY TRANSCRIPTIONAL REGULATOR"/>
    <property type="match status" value="1"/>
</dbReference>
<dbReference type="Proteomes" id="UP000476411">
    <property type="component" value="Chromosome"/>
</dbReference>
<keyword evidence="3" id="KW-0804">Transcription</keyword>
<dbReference type="SUPFAM" id="SSF46689">
    <property type="entry name" value="Homeodomain-like"/>
    <property type="match status" value="1"/>
</dbReference>
<reference evidence="5 6" key="1">
    <citation type="submission" date="2020-01" db="EMBL/GenBank/DDBJ databases">
        <title>Complete genome sequence of Chitinophaga sp. H33E-04 isolated from quinoa roots.</title>
        <authorList>
            <person name="Weon H.-Y."/>
            <person name="Lee S.A."/>
        </authorList>
    </citation>
    <scope>NUCLEOTIDE SEQUENCE [LARGE SCALE GENOMIC DNA]</scope>
    <source>
        <strain evidence="5 6">H33E-04</strain>
    </source>
</reference>
<dbReference type="InterPro" id="IPR009057">
    <property type="entry name" value="Homeodomain-like_sf"/>
</dbReference>
<dbReference type="InterPro" id="IPR018060">
    <property type="entry name" value="HTH_AraC"/>
</dbReference>
<evidence type="ECO:0000313" key="5">
    <source>
        <dbReference type="EMBL" id="QHS63988.1"/>
    </source>
</evidence>
<dbReference type="AlphaFoldDB" id="A0A6B9ZNW1"/>
<keyword evidence="2" id="KW-0238">DNA-binding</keyword>
<keyword evidence="6" id="KW-1185">Reference proteome</keyword>
<dbReference type="PANTHER" id="PTHR43280:SF32">
    <property type="entry name" value="TRANSCRIPTIONAL REGULATORY PROTEIN"/>
    <property type="match status" value="1"/>
</dbReference>
<keyword evidence="1" id="KW-0805">Transcription regulation</keyword>
<organism evidence="5 6">
    <name type="scientific">Chitinophaga agri</name>
    <dbReference type="NCBI Taxonomy" id="2703787"/>
    <lineage>
        <taxon>Bacteria</taxon>
        <taxon>Pseudomonadati</taxon>
        <taxon>Bacteroidota</taxon>
        <taxon>Chitinophagia</taxon>
        <taxon>Chitinophagales</taxon>
        <taxon>Chitinophagaceae</taxon>
        <taxon>Chitinophaga</taxon>
    </lineage>
</organism>
<dbReference type="GO" id="GO:0003700">
    <property type="term" value="F:DNA-binding transcription factor activity"/>
    <property type="evidence" value="ECO:0007669"/>
    <property type="project" value="InterPro"/>
</dbReference>
<sequence>MPVFHNNTPPDVNVAYYEVPSLPITLPYHRRDYFKIWIIVGESRLHFADKTVYISKDQPAIIFSNPLVPYSFETEDDARWGYWCVFTEQYFRKGERAEGLQESPLFRVGGDNVFFPDKEQFTIFCGLFDKMIAEAASDYVYKHDIIRNYIQLVIHEALKMQPALNGARHRNANERIAAIFTELLERQFPIESPRRTLVLRRAGDYAAALSVHVNHLNFAVREITGKSTTTHIAERIVNEAKALLKHTDWSIADISYCLGFEYPNHFNNFFKKHTAVTPLQFRK</sequence>
<dbReference type="GO" id="GO:0043565">
    <property type="term" value="F:sequence-specific DNA binding"/>
    <property type="evidence" value="ECO:0007669"/>
    <property type="project" value="InterPro"/>
</dbReference>
<accession>A0A6B9ZNW1</accession>
<feature type="domain" description="HTH araC/xylS-type" evidence="4">
    <location>
        <begin position="174"/>
        <end position="283"/>
    </location>
</feature>
<dbReference type="EMBL" id="CP048113">
    <property type="protein sequence ID" value="QHS63988.1"/>
    <property type="molecule type" value="Genomic_DNA"/>
</dbReference>
<dbReference type="Gene3D" id="1.10.10.60">
    <property type="entry name" value="Homeodomain-like"/>
    <property type="match status" value="1"/>
</dbReference>